<comment type="caution">
    <text evidence="2">The sequence shown here is derived from an EMBL/GenBank/DDBJ whole genome shotgun (WGS) entry which is preliminary data.</text>
</comment>
<proteinExistence type="predicted"/>
<dbReference type="PANTHER" id="PTHR45749:SF37">
    <property type="entry name" value="OS05G0311600 PROTEIN"/>
    <property type="match status" value="1"/>
</dbReference>
<name>A0A9P0MKX3_ACAOB</name>
<dbReference type="GO" id="GO:0046983">
    <property type="term" value="F:protein dimerization activity"/>
    <property type="evidence" value="ECO:0007669"/>
    <property type="project" value="InterPro"/>
</dbReference>
<feature type="domain" description="HAT C-terminal dimerisation" evidence="1">
    <location>
        <begin position="573"/>
        <end position="642"/>
    </location>
</feature>
<dbReference type="OrthoDB" id="6725296at2759"/>
<dbReference type="InterPro" id="IPR008906">
    <property type="entry name" value="HATC_C_dom"/>
</dbReference>
<dbReference type="Pfam" id="PF05699">
    <property type="entry name" value="Dimer_Tnp_hAT"/>
    <property type="match status" value="1"/>
</dbReference>
<gene>
    <name evidence="2" type="ORF">ACAOBT_LOCUS34705</name>
</gene>
<keyword evidence="3" id="KW-1185">Reference proteome</keyword>
<evidence type="ECO:0000313" key="3">
    <source>
        <dbReference type="Proteomes" id="UP001152888"/>
    </source>
</evidence>
<dbReference type="SUPFAM" id="SSF53098">
    <property type="entry name" value="Ribonuclease H-like"/>
    <property type="match status" value="1"/>
</dbReference>
<evidence type="ECO:0000313" key="2">
    <source>
        <dbReference type="EMBL" id="CAH2015360.1"/>
    </source>
</evidence>
<evidence type="ECO:0000259" key="1">
    <source>
        <dbReference type="Pfam" id="PF05699"/>
    </source>
</evidence>
<reference evidence="2" key="1">
    <citation type="submission" date="2022-03" db="EMBL/GenBank/DDBJ databases">
        <authorList>
            <person name="Sayadi A."/>
        </authorList>
    </citation>
    <scope>NUCLEOTIDE SEQUENCE</scope>
</reference>
<dbReference type="AlphaFoldDB" id="A0A9P0MKX3"/>
<sequence length="676" mass="77994">MNGFTVEYLKHNFSSLSLEQKIEIKNAGRPTPEINLTQTTKGKSRDFIRKFKMEIYEKNNWICGCSTTNRLFCFSCLLFGHGVAEPAWTKNGIADLGHLAQKIKKHENTQVHINAQLEMQLLGKVDIRQQLDSAYRRSIQQQNEQVRKNRGLINFTAELDIALKDHFEKSTVFKGVSKIIQNELLDCMLQVAQENIRKEILEAEFVAVMADETTDVANCYQMTTVFRYILPDGRPVERFWNFVTPPDHDAVSLSECVRTNLIQVLDKPEKLIAQSYDGASVMSGRRGGVQALIQRDYIYAYFIHCYAHQLNLILLQATSQNQEVRVFFSNLSDISTFFSHSPQRVAVLDDIVGARVPRSSVTRWNFKSRSINTVYEYRELLIECMEKIEATSKQTVTINQATGIGRMLQDSKFVFWLTVFHRILPHADILYNQLQKTVTDPVQIQTAIKCFENCIQKERDCLETIETEISEDTTTTQTKKRRANEDQHICRAVAAKEVCDTIITHVTDRFSFTKHLNAAILLSSDKFPQFEKHFPLQYLETVVEAYSFLDKVRLQTELELIYRRPDFRNMTGAISLLQFFIENNLQSIFSATFTLLQIIVTIPMTTAESERCFSTLKRIKTFLRSSMNEERLSALAMLSIEKKCIAGIPNFNELIIDKFSANKIRRMDFTFKHCTH</sequence>
<dbReference type="EMBL" id="CAKOFQ010008668">
    <property type="protein sequence ID" value="CAH2015360.1"/>
    <property type="molecule type" value="Genomic_DNA"/>
</dbReference>
<dbReference type="InterPro" id="IPR012337">
    <property type="entry name" value="RNaseH-like_sf"/>
</dbReference>
<organism evidence="2 3">
    <name type="scientific">Acanthoscelides obtectus</name>
    <name type="common">Bean weevil</name>
    <name type="synonym">Bruchus obtectus</name>
    <dbReference type="NCBI Taxonomy" id="200917"/>
    <lineage>
        <taxon>Eukaryota</taxon>
        <taxon>Metazoa</taxon>
        <taxon>Ecdysozoa</taxon>
        <taxon>Arthropoda</taxon>
        <taxon>Hexapoda</taxon>
        <taxon>Insecta</taxon>
        <taxon>Pterygota</taxon>
        <taxon>Neoptera</taxon>
        <taxon>Endopterygota</taxon>
        <taxon>Coleoptera</taxon>
        <taxon>Polyphaga</taxon>
        <taxon>Cucujiformia</taxon>
        <taxon>Chrysomeloidea</taxon>
        <taxon>Chrysomelidae</taxon>
        <taxon>Bruchinae</taxon>
        <taxon>Bruchini</taxon>
        <taxon>Acanthoscelides</taxon>
    </lineage>
</organism>
<dbReference type="Proteomes" id="UP001152888">
    <property type="component" value="Unassembled WGS sequence"/>
</dbReference>
<accession>A0A9P0MKX3</accession>
<protein>
    <recommendedName>
        <fullName evidence="1">HAT C-terminal dimerisation domain-containing protein</fullName>
    </recommendedName>
</protein>
<dbReference type="PANTHER" id="PTHR45749">
    <property type="match status" value="1"/>
</dbReference>